<keyword evidence="2 7" id="KW-0963">Cytoplasm</keyword>
<dbReference type="GO" id="GO:0005737">
    <property type="term" value="C:cytoplasm"/>
    <property type="evidence" value="ECO:0007669"/>
    <property type="project" value="UniProtKB-SubCell"/>
</dbReference>
<evidence type="ECO:0000256" key="6">
    <source>
        <dbReference type="ARBA" id="ARBA00056337"/>
    </source>
</evidence>
<keyword evidence="4 7" id="KW-0704">Schiff base</keyword>
<comment type="pathway">
    <text evidence="7">Carbohydrate degradation; 2-deoxy-D-ribose 1-phosphate degradation; D-glyceraldehyde 3-phosphate and acetaldehyde from 2-deoxy-alpha-D-ribose 1-phosphate: step 2/2.</text>
</comment>
<protein>
    <recommendedName>
        <fullName evidence="7">Deoxyribose-phosphate aldolase</fullName>
        <shortName evidence="7">DERA</shortName>
        <ecNumber evidence="7">4.1.2.4</ecNumber>
    </recommendedName>
    <alternativeName>
        <fullName evidence="7">2-deoxy-D-ribose 5-phosphate aldolase</fullName>
    </alternativeName>
    <alternativeName>
        <fullName evidence="7">Phosphodeoxyriboaldolase</fullName>
        <shortName evidence="7">Deoxyriboaldolase</shortName>
    </alternativeName>
</protein>
<dbReference type="PATRIC" id="fig|1423766.4.peg.2362"/>
<comment type="similarity">
    <text evidence="1 7">Belongs to the DeoC/FbaB aldolase family. DeoC type 1 subfamily.</text>
</comment>
<reference evidence="8 9" key="1">
    <citation type="journal article" date="2015" name="Genome Announc.">
        <title>Expanding the biotechnology potential of lactobacilli through comparative genomics of 213 strains and associated genera.</title>
        <authorList>
            <person name="Sun Z."/>
            <person name="Harris H.M."/>
            <person name="McCann A."/>
            <person name="Guo C."/>
            <person name="Argimon S."/>
            <person name="Zhang W."/>
            <person name="Yang X."/>
            <person name="Jeffery I.B."/>
            <person name="Cooney J.C."/>
            <person name="Kagawa T.F."/>
            <person name="Liu W."/>
            <person name="Song Y."/>
            <person name="Salvetti E."/>
            <person name="Wrobel A."/>
            <person name="Rasinkangas P."/>
            <person name="Parkhill J."/>
            <person name="Rea M.C."/>
            <person name="O'Sullivan O."/>
            <person name="Ritari J."/>
            <person name="Douillard F.P."/>
            <person name="Paul Ross R."/>
            <person name="Yang R."/>
            <person name="Briner A.E."/>
            <person name="Felis G.E."/>
            <person name="de Vos W.M."/>
            <person name="Barrangou R."/>
            <person name="Klaenhammer T.R."/>
            <person name="Caufield P.W."/>
            <person name="Cui Y."/>
            <person name="Zhang H."/>
            <person name="O'Toole P.W."/>
        </authorList>
    </citation>
    <scope>NUCLEOTIDE SEQUENCE [LARGE SCALE GENOMIC DNA]</scope>
    <source>
        <strain evidence="8 9">DSM 19906</strain>
    </source>
</reference>
<dbReference type="Proteomes" id="UP000051439">
    <property type="component" value="Unassembled WGS sequence"/>
</dbReference>
<dbReference type="PANTHER" id="PTHR10889">
    <property type="entry name" value="DEOXYRIBOSE-PHOSPHATE ALDOLASE"/>
    <property type="match status" value="1"/>
</dbReference>
<dbReference type="FunFam" id="3.20.20.70:FF:000044">
    <property type="entry name" value="Deoxyribose-phosphate aldolase"/>
    <property type="match status" value="1"/>
</dbReference>
<dbReference type="EC" id="4.1.2.4" evidence="7"/>
<dbReference type="InterPro" id="IPR002915">
    <property type="entry name" value="DeoC/FbaB/LacD_aldolase"/>
</dbReference>
<name>A0A0R1NFS5_9LACO</name>
<comment type="catalytic activity">
    <reaction evidence="5 7">
        <text>2-deoxy-D-ribose 5-phosphate = D-glyceraldehyde 3-phosphate + acetaldehyde</text>
        <dbReference type="Rhea" id="RHEA:12821"/>
        <dbReference type="ChEBI" id="CHEBI:15343"/>
        <dbReference type="ChEBI" id="CHEBI:59776"/>
        <dbReference type="ChEBI" id="CHEBI:62877"/>
        <dbReference type="EC" id="4.1.2.4"/>
    </reaction>
</comment>
<dbReference type="InterPro" id="IPR013785">
    <property type="entry name" value="Aldolase_TIM"/>
</dbReference>
<evidence type="ECO:0000256" key="7">
    <source>
        <dbReference type="HAMAP-Rule" id="MF_00114"/>
    </source>
</evidence>
<dbReference type="HAMAP" id="MF_00114">
    <property type="entry name" value="DeoC_type1"/>
    <property type="match status" value="1"/>
</dbReference>
<comment type="function">
    <text evidence="6 7">Catalyzes a reversible aldol reaction between acetaldehyde and D-glyceraldehyde 3-phosphate to generate 2-deoxy-D-ribose 5-phosphate.</text>
</comment>
<dbReference type="PANTHER" id="PTHR10889:SF1">
    <property type="entry name" value="DEOXYRIBOSE-PHOSPHATE ALDOLASE"/>
    <property type="match status" value="1"/>
</dbReference>
<dbReference type="SMART" id="SM01133">
    <property type="entry name" value="DeoC"/>
    <property type="match status" value="1"/>
</dbReference>
<dbReference type="GO" id="GO:0004139">
    <property type="term" value="F:deoxyribose-phosphate aldolase activity"/>
    <property type="evidence" value="ECO:0007669"/>
    <property type="project" value="UniProtKB-UniRule"/>
</dbReference>
<dbReference type="GO" id="GO:0006018">
    <property type="term" value="P:2-deoxyribose 1-phosphate catabolic process"/>
    <property type="evidence" value="ECO:0007669"/>
    <property type="project" value="UniProtKB-UniRule"/>
</dbReference>
<evidence type="ECO:0000256" key="1">
    <source>
        <dbReference type="ARBA" id="ARBA00010936"/>
    </source>
</evidence>
<comment type="subcellular location">
    <subcellularLocation>
        <location evidence="7">Cytoplasm</location>
    </subcellularLocation>
</comment>
<proteinExistence type="inferred from homology"/>
<evidence type="ECO:0000256" key="4">
    <source>
        <dbReference type="ARBA" id="ARBA00023270"/>
    </source>
</evidence>
<evidence type="ECO:0000256" key="2">
    <source>
        <dbReference type="ARBA" id="ARBA00022490"/>
    </source>
</evidence>
<evidence type="ECO:0000256" key="3">
    <source>
        <dbReference type="ARBA" id="ARBA00023239"/>
    </source>
</evidence>
<evidence type="ECO:0000313" key="9">
    <source>
        <dbReference type="Proteomes" id="UP000051439"/>
    </source>
</evidence>
<keyword evidence="9" id="KW-1185">Reference proteome</keyword>
<keyword evidence="3 7" id="KW-0456">Lyase</keyword>
<dbReference type="SUPFAM" id="SSF51569">
    <property type="entry name" value="Aldolase"/>
    <property type="match status" value="1"/>
</dbReference>
<dbReference type="CDD" id="cd00959">
    <property type="entry name" value="DeoC"/>
    <property type="match status" value="1"/>
</dbReference>
<dbReference type="AlphaFoldDB" id="A0A0R1NFS5"/>
<sequence length="232" mass="25081">MVSYVYKEIEKRNLFMETLNQYIDHTLLKPEATQADVDRIVKEAVENDFYSVMINPYWVSHVHNLLADTQVKTATVIGFPLGANTTNIKVAEANQAIEDGADEVDMVMNIGEFKGGNYRAVQEDIQSVVTAAHKRNTLIKVIIENALLTDEEIAKAADIVANTGADFVKTSTGFSTSGATAHDVVIMKKAVGDRIQVKAAGGIHSAKDAENMIKAGATRLGTSASLKIIGKA</sequence>
<evidence type="ECO:0000256" key="5">
    <source>
        <dbReference type="ARBA" id="ARBA00048791"/>
    </source>
</evidence>
<dbReference type="Pfam" id="PF01791">
    <property type="entry name" value="DeoC"/>
    <property type="match status" value="1"/>
</dbReference>
<feature type="active site" description="Proton donor/acceptor" evidence="7">
    <location>
        <position position="105"/>
    </location>
</feature>
<feature type="active site" description="Proton donor/acceptor" evidence="7">
    <location>
        <position position="198"/>
    </location>
</feature>
<evidence type="ECO:0000313" key="8">
    <source>
        <dbReference type="EMBL" id="KRL19073.1"/>
    </source>
</evidence>
<dbReference type="GO" id="GO:0009264">
    <property type="term" value="P:deoxyribonucleotide catabolic process"/>
    <property type="evidence" value="ECO:0007669"/>
    <property type="project" value="UniProtKB-UniRule"/>
</dbReference>
<dbReference type="Gene3D" id="3.20.20.70">
    <property type="entry name" value="Aldolase class I"/>
    <property type="match status" value="1"/>
</dbReference>
<dbReference type="NCBIfam" id="TIGR00126">
    <property type="entry name" value="deoC"/>
    <property type="match status" value="1"/>
</dbReference>
<dbReference type="InterPro" id="IPR028581">
    <property type="entry name" value="DeoC_typeI"/>
</dbReference>
<comment type="caution">
    <text evidence="8">The sequence shown here is derived from an EMBL/GenBank/DDBJ whole genome shotgun (WGS) entry which is preliminary data.</text>
</comment>
<feature type="active site" description="Schiff-base intermediate with acetaldehyde" evidence="7">
    <location>
        <position position="169"/>
    </location>
</feature>
<dbReference type="GO" id="GO:0016052">
    <property type="term" value="P:carbohydrate catabolic process"/>
    <property type="evidence" value="ECO:0007669"/>
    <property type="project" value="TreeGrafter"/>
</dbReference>
<dbReference type="InterPro" id="IPR011343">
    <property type="entry name" value="DeoC"/>
</dbReference>
<dbReference type="UniPathway" id="UPA00002">
    <property type="reaction ID" value="UER00468"/>
</dbReference>
<accession>A0A0R1NFS5</accession>
<dbReference type="PIRSF" id="PIRSF001357">
    <property type="entry name" value="DeoC"/>
    <property type="match status" value="1"/>
</dbReference>
<gene>
    <name evidence="7" type="primary">deoC</name>
    <name evidence="8" type="ORF">FC98_GL002280</name>
</gene>
<organism evidence="8 9">
    <name type="scientific">Lentilactobacillus kisonensis DSM 19906 = JCM 15041</name>
    <dbReference type="NCBI Taxonomy" id="1423766"/>
    <lineage>
        <taxon>Bacteria</taxon>
        <taxon>Bacillati</taxon>
        <taxon>Bacillota</taxon>
        <taxon>Bacilli</taxon>
        <taxon>Lactobacillales</taxon>
        <taxon>Lactobacillaceae</taxon>
        <taxon>Lentilactobacillus</taxon>
    </lineage>
</organism>
<dbReference type="EMBL" id="AZEB01000050">
    <property type="protein sequence ID" value="KRL19073.1"/>
    <property type="molecule type" value="Genomic_DNA"/>
</dbReference>